<protein>
    <recommendedName>
        <fullName evidence="5">DNA 3'-5' helicase</fullName>
        <ecNumber evidence="5">5.6.2.4</ecNumber>
    </recommendedName>
</protein>
<keyword evidence="9" id="KW-0347">Helicase</keyword>
<dbReference type="PROSITE" id="PS51192">
    <property type="entry name" value="HELICASE_ATP_BIND_1"/>
    <property type="match status" value="1"/>
</dbReference>
<dbReference type="AlphaFoldDB" id="A0A8H5IWH0"/>
<feature type="region of interest" description="Disordered" evidence="6">
    <location>
        <begin position="215"/>
        <end position="239"/>
    </location>
</feature>
<accession>A0A8H5IWH0</accession>
<sequence length="770" mass="86683">MTLTTRGKSFVHTNRSLVNKEVEMLEDLIRSPRAAALLDQKGMFKEKGEGVYRKLVKKFEGLLLLLCHFTGGQPSRGPEILGLRLANGITRDRSVFIIDGQVVLVTQYHKSLAHFDAPKVIPRFLPARVGQLLAMYMVYIRPFVDRLEADRMDRYGEMRAPSDFIWQTKGDPWQSPEMSSIMGKETQHHLGYKITIQHWRHIAIAISKKHARRKAGMQADFDEGDEDEEYDPEDQEQYEEPDDIAAGHTSRVAEHYGVTMDIVKRLSAESLRVFKQVSHRWHVFLGCAPPRLPRGRMERKGKETGDIAKPSCQVDVIAGEDGEMDDSIRQALCKALGDPAAEFRSEQQERAIHCATKGLSPLVVILPTGGGKSLVFMVPALLPDAGITIVVTPYKLLKEQLVPRCQNAGIHCQMWPEARTTFPRVTVVSAEAAVTDSFLQWAAELSSKGRLDRVVIDECHVVITAGETYRSKLRELVRLRDLGRPCIFMTGTLPPSRQHDFEQAMLLSTPLYIRSSSHRTTMRYSVLRVANGKDITEVLRLVRARQARMKPGERGIVFCDYYAKCQAVSKQLHCFWYHALRGDEESHRKVQRDQGFRDWVAGSGNQYIAATSAMGTGLDFPGVTHIIHLGHPYSLIDYAQETGRGGRGGEAVDADMIITEGDWPSEDEQTDKSTVPDRRYVNMFIRTKGCRRAQLGLYLDGDPQDCSRIDAIPCDNCLGAQQVWQSETPGEVYQAAKRRRQEDAAAMEHIVAALEGIAELPPKLACRYER</sequence>
<organism evidence="9 10">
    <name type="scientific">Fusarium napiforme</name>
    <dbReference type="NCBI Taxonomy" id="42672"/>
    <lineage>
        <taxon>Eukaryota</taxon>
        <taxon>Fungi</taxon>
        <taxon>Dikarya</taxon>
        <taxon>Ascomycota</taxon>
        <taxon>Pezizomycotina</taxon>
        <taxon>Sordariomycetes</taxon>
        <taxon>Hypocreomycetidae</taxon>
        <taxon>Hypocreales</taxon>
        <taxon>Nectriaceae</taxon>
        <taxon>Fusarium</taxon>
        <taxon>Fusarium fujikuroi species complex</taxon>
    </lineage>
</organism>
<dbReference type="InterPro" id="IPR011545">
    <property type="entry name" value="DEAD/DEAH_box_helicase_dom"/>
</dbReference>
<dbReference type="Pfam" id="PF00271">
    <property type="entry name" value="Helicase_C"/>
    <property type="match status" value="1"/>
</dbReference>
<evidence type="ECO:0000256" key="4">
    <source>
        <dbReference type="ARBA" id="ARBA00034617"/>
    </source>
</evidence>
<dbReference type="EMBL" id="JAAOAO010000389">
    <property type="protein sequence ID" value="KAF5544142.1"/>
    <property type="molecule type" value="Genomic_DNA"/>
</dbReference>
<keyword evidence="9" id="KW-0378">Hydrolase</keyword>
<feature type="domain" description="Helicase ATP-binding" evidence="7">
    <location>
        <begin position="353"/>
        <end position="511"/>
    </location>
</feature>
<comment type="similarity">
    <text evidence="1">Belongs to the helicase family. RecQ subfamily.</text>
</comment>
<dbReference type="SUPFAM" id="SSF52540">
    <property type="entry name" value="P-loop containing nucleoside triphosphate hydrolases"/>
    <property type="match status" value="1"/>
</dbReference>
<dbReference type="GO" id="GO:0005524">
    <property type="term" value="F:ATP binding"/>
    <property type="evidence" value="ECO:0007669"/>
    <property type="project" value="UniProtKB-KW"/>
</dbReference>
<gene>
    <name evidence="9" type="ORF">FNAPI_9497</name>
</gene>
<evidence type="ECO:0000313" key="9">
    <source>
        <dbReference type="EMBL" id="KAF5544142.1"/>
    </source>
</evidence>
<dbReference type="InterPro" id="IPR027417">
    <property type="entry name" value="P-loop_NTPase"/>
</dbReference>
<name>A0A8H5IWH0_9HYPO</name>
<dbReference type="GO" id="GO:0043138">
    <property type="term" value="F:3'-5' DNA helicase activity"/>
    <property type="evidence" value="ECO:0007669"/>
    <property type="project" value="UniProtKB-EC"/>
</dbReference>
<evidence type="ECO:0000256" key="2">
    <source>
        <dbReference type="ARBA" id="ARBA00022741"/>
    </source>
</evidence>
<feature type="domain" description="Helicase C-terminal" evidence="8">
    <location>
        <begin position="534"/>
        <end position="698"/>
    </location>
</feature>
<dbReference type="Gene3D" id="3.40.50.300">
    <property type="entry name" value="P-loop containing nucleotide triphosphate hydrolases"/>
    <property type="match status" value="2"/>
</dbReference>
<comment type="caution">
    <text evidence="9">The sequence shown here is derived from an EMBL/GenBank/DDBJ whole genome shotgun (WGS) entry which is preliminary data.</text>
</comment>
<keyword evidence="2" id="KW-0547">Nucleotide-binding</keyword>
<dbReference type="GO" id="GO:0005694">
    <property type="term" value="C:chromosome"/>
    <property type="evidence" value="ECO:0007669"/>
    <property type="project" value="TreeGrafter"/>
</dbReference>
<dbReference type="InterPro" id="IPR014001">
    <property type="entry name" value="Helicase_ATP-bd"/>
</dbReference>
<proteinExistence type="inferred from homology"/>
<keyword evidence="3" id="KW-0067">ATP-binding</keyword>
<evidence type="ECO:0000259" key="7">
    <source>
        <dbReference type="PROSITE" id="PS51192"/>
    </source>
</evidence>
<dbReference type="GO" id="GO:0003676">
    <property type="term" value="F:nucleic acid binding"/>
    <property type="evidence" value="ECO:0007669"/>
    <property type="project" value="InterPro"/>
</dbReference>
<dbReference type="GO" id="GO:0000724">
    <property type="term" value="P:double-strand break repair via homologous recombination"/>
    <property type="evidence" value="ECO:0007669"/>
    <property type="project" value="TreeGrafter"/>
</dbReference>
<evidence type="ECO:0000256" key="5">
    <source>
        <dbReference type="ARBA" id="ARBA00034808"/>
    </source>
</evidence>
<evidence type="ECO:0000256" key="1">
    <source>
        <dbReference type="ARBA" id="ARBA00005446"/>
    </source>
</evidence>
<dbReference type="Pfam" id="PF00270">
    <property type="entry name" value="DEAD"/>
    <property type="match status" value="1"/>
</dbReference>
<dbReference type="PANTHER" id="PTHR13710:SF154">
    <property type="entry name" value="RECQ HELICASE, PUTATIVE (AFU_ORTHOLOGUE AFUA_6G14720)-RELATED"/>
    <property type="match status" value="1"/>
</dbReference>
<dbReference type="Proteomes" id="UP000574317">
    <property type="component" value="Unassembled WGS sequence"/>
</dbReference>
<dbReference type="PANTHER" id="PTHR13710">
    <property type="entry name" value="DNA HELICASE RECQ FAMILY MEMBER"/>
    <property type="match status" value="1"/>
</dbReference>
<evidence type="ECO:0000256" key="3">
    <source>
        <dbReference type="ARBA" id="ARBA00022840"/>
    </source>
</evidence>
<dbReference type="EC" id="5.6.2.4" evidence="5"/>
<evidence type="ECO:0000259" key="8">
    <source>
        <dbReference type="PROSITE" id="PS51194"/>
    </source>
</evidence>
<feature type="compositionally biased region" description="Acidic residues" evidence="6">
    <location>
        <begin position="220"/>
        <end position="239"/>
    </location>
</feature>
<dbReference type="SMART" id="SM00490">
    <property type="entry name" value="HELICc"/>
    <property type="match status" value="1"/>
</dbReference>
<evidence type="ECO:0000313" key="10">
    <source>
        <dbReference type="Proteomes" id="UP000574317"/>
    </source>
</evidence>
<keyword evidence="10" id="KW-1185">Reference proteome</keyword>
<dbReference type="SMART" id="SM00487">
    <property type="entry name" value="DEXDc"/>
    <property type="match status" value="1"/>
</dbReference>
<reference evidence="9 10" key="1">
    <citation type="submission" date="2020-05" db="EMBL/GenBank/DDBJ databases">
        <title>Identification and distribution of gene clusters putatively required for synthesis of sphingolipid metabolism inhibitors in phylogenetically diverse species of the filamentous fungus Fusarium.</title>
        <authorList>
            <person name="Kim H.-S."/>
            <person name="Busman M."/>
            <person name="Brown D.W."/>
            <person name="Divon H."/>
            <person name="Uhlig S."/>
            <person name="Proctor R.H."/>
        </authorList>
    </citation>
    <scope>NUCLEOTIDE SEQUENCE [LARGE SCALE GENOMIC DNA]</scope>
    <source>
        <strain evidence="9 10">NRRL 25196</strain>
    </source>
</reference>
<dbReference type="InterPro" id="IPR001650">
    <property type="entry name" value="Helicase_C-like"/>
</dbReference>
<dbReference type="PROSITE" id="PS51194">
    <property type="entry name" value="HELICASE_CTER"/>
    <property type="match status" value="1"/>
</dbReference>
<evidence type="ECO:0000256" key="6">
    <source>
        <dbReference type="SAM" id="MobiDB-lite"/>
    </source>
</evidence>
<dbReference type="GO" id="GO:0009378">
    <property type="term" value="F:four-way junction helicase activity"/>
    <property type="evidence" value="ECO:0007669"/>
    <property type="project" value="TreeGrafter"/>
</dbReference>
<dbReference type="GO" id="GO:0005737">
    <property type="term" value="C:cytoplasm"/>
    <property type="evidence" value="ECO:0007669"/>
    <property type="project" value="TreeGrafter"/>
</dbReference>
<comment type="catalytic activity">
    <reaction evidence="4">
        <text>Couples ATP hydrolysis with the unwinding of duplex DNA by translocating in the 3'-5' direction.</text>
        <dbReference type="EC" id="5.6.2.4"/>
    </reaction>
</comment>